<evidence type="ECO:0000259" key="1">
    <source>
        <dbReference type="Pfam" id="PF02627"/>
    </source>
</evidence>
<dbReference type="SUPFAM" id="SSF69118">
    <property type="entry name" value="AhpD-like"/>
    <property type="match status" value="1"/>
</dbReference>
<dbReference type="InterPro" id="IPR013096">
    <property type="entry name" value="Cupin_2"/>
</dbReference>
<dbReference type="InterPro" id="IPR014710">
    <property type="entry name" value="RmlC-like_jellyroll"/>
</dbReference>
<protein>
    <submittedName>
        <fullName evidence="3">Carboxymuconolactone decarboxylase family protein</fullName>
    </submittedName>
</protein>
<name>A0A0P0FPB4_9BACE</name>
<dbReference type="Gene3D" id="1.20.1290.10">
    <property type="entry name" value="AhpD-like"/>
    <property type="match status" value="1"/>
</dbReference>
<dbReference type="RefSeq" id="WP_033160330.1">
    <property type="nucleotide sequence ID" value="NZ_CP012801.1"/>
</dbReference>
<dbReference type="CDD" id="cd02233">
    <property type="entry name" value="cupin_HNL-like"/>
    <property type="match status" value="1"/>
</dbReference>
<reference evidence="3 4" key="1">
    <citation type="journal article" date="2015" name="Science">
        <title>Genetic determinants of in vivo fitness and diet responsiveness in multiple human gut Bacteroides.</title>
        <authorList>
            <person name="Wu M."/>
            <person name="McNulty N.P."/>
            <person name="Rodionov D.A."/>
            <person name="Khoroshkin M.S."/>
            <person name="Griffin N.W."/>
            <person name="Cheng J."/>
            <person name="Latreille P."/>
            <person name="Kerstetter R.A."/>
            <person name="Terrapon N."/>
            <person name="Henrissat B."/>
            <person name="Osterman A.L."/>
            <person name="Gordon J.I."/>
        </authorList>
    </citation>
    <scope>NUCLEOTIDE SEQUENCE [LARGE SCALE GENOMIC DNA]</scope>
    <source>
        <strain evidence="3 4">WH2</strain>
    </source>
</reference>
<evidence type="ECO:0000313" key="3">
    <source>
        <dbReference type="EMBL" id="ALJ59445.1"/>
    </source>
</evidence>
<dbReference type="KEGG" id="bcel:BcellWH2_02204"/>
<evidence type="ECO:0000259" key="2">
    <source>
        <dbReference type="Pfam" id="PF07883"/>
    </source>
</evidence>
<accession>A0A0P0FPB4</accession>
<organism evidence="3 4">
    <name type="scientific">Bacteroides cellulosilyticus</name>
    <dbReference type="NCBI Taxonomy" id="246787"/>
    <lineage>
        <taxon>Bacteria</taxon>
        <taxon>Pseudomonadati</taxon>
        <taxon>Bacteroidota</taxon>
        <taxon>Bacteroidia</taxon>
        <taxon>Bacteroidales</taxon>
        <taxon>Bacteroidaceae</taxon>
        <taxon>Bacteroides</taxon>
    </lineage>
</organism>
<sequence>MNLKRIIIAITVVLIGTGNINAQDMKTEVPKISDFPIGEENTGYAQYFTGKSWLAPLTTSKELNVPMSNVTFEPGCRNNWHSHTGGQLLIAVGGVGYYQERGKAARRLLPGDVVEIAPNVEHWHGAAPDSWFSHLAIACNPQTNQNTWLEVVNDEEYAEAVKDRNSKNGKDENRIELCKENYTQLFGGEALTGGGTDPEMMDILQKYIFGEVFRTGDLDIKTREMITCVSLAAMQQLPQLKSHAGAALNTGVTPIELREAIYQCAPIIGFPKVLNALGAINSTFTERGIKLPLEKQETVTEEDRLEKGLAIQKPLYGEAMKELLKHVPGGMGADVARFLTEVHFGDFQTRSGLNTQTRELLTFCVLTVIGAEPQLQSHLQANLKVGNSKETLTAAVIQCMPYIGFPAAIKVLDIIKKA</sequence>
<dbReference type="InterPro" id="IPR029032">
    <property type="entry name" value="AhpD-like"/>
</dbReference>
<dbReference type="Pfam" id="PF02627">
    <property type="entry name" value="CMD"/>
    <property type="match status" value="2"/>
</dbReference>
<dbReference type="PANTHER" id="PTHR33570">
    <property type="entry name" value="4-CARBOXYMUCONOLACTONE DECARBOXYLASE FAMILY PROTEIN"/>
    <property type="match status" value="1"/>
</dbReference>
<proteinExistence type="predicted"/>
<dbReference type="Gene3D" id="2.60.120.10">
    <property type="entry name" value="Jelly Rolls"/>
    <property type="match status" value="1"/>
</dbReference>
<dbReference type="PANTHER" id="PTHR33570:SF2">
    <property type="entry name" value="CARBOXYMUCONOLACTONE DECARBOXYLASE-LIKE DOMAIN-CONTAINING PROTEIN"/>
    <property type="match status" value="1"/>
</dbReference>
<dbReference type="EMBL" id="CP012801">
    <property type="protein sequence ID" value="ALJ59445.1"/>
    <property type="molecule type" value="Genomic_DNA"/>
</dbReference>
<dbReference type="InterPro" id="IPR011051">
    <property type="entry name" value="RmlC_Cupin_sf"/>
</dbReference>
<evidence type="ECO:0000313" key="4">
    <source>
        <dbReference type="Proteomes" id="UP000061809"/>
    </source>
</evidence>
<dbReference type="PATRIC" id="fig|246787.4.peg.2266"/>
<dbReference type="GO" id="GO:0051920">
    <property type="term" value="F:peroxiredoxin activity"/>
    <property type="evidence" value="ECO:0007669"/>
    <property type="project" value="InterPro"/>
</dbReference>
<dbReference type="Pfam" id="PF07883">
    <property type="entry name" value="Cupin_2"/>
    <property type="match status" value="1"/>
</dbReference>
<dbReference type="InterPro" id="IPR047263">
    <property type="entry name" value="HNL-like_cupin"/>
</dbReference>
<dbReference type="SUPFAM" id="SSF51182">
    <property type="entry name" value="RmlC-like cupins"/>
    <property type="match status" value="1"/>
</dbReference>
<feature type="domain" description="Cupin type-2" evidence="2">
    <location>
        <begin position="70"/>
        <end position="126"/>
    </location>
</feature>
<feature type="domain" description="Carboxymuconolactone decarboxylase-like" evidence="1">
    <location>
        <begin position="198"/>
        <end position="280"/>
    </location>
</feature>
<gene>
    <name evidence="3" type="ORF">BcellWH2_02204</name>
</gene>
<feature type="domain" description="Carboxymuconolactone decarboxylase-like" evidence="1">
    <location>
        <begin position="334"/>
        <end position="416"/>
    </location>
</feature>
<dbReference type="InterPro" id="IPR052512">
    <property type="entry name" value="4CMD/NDH-1_regulator"/>
</dbReference>
<dbReference type="AlphaFoldDB" id="A0A0P0FPB4"/>
<dbReference type="InterPro" id="IPR003779">
    <property type="entry name" value="CMD-like"/>
</dbReference>
<dbReference type="Proteomes" id="UP000061809">
    <property type="component" value="Chromosome"/>
</dbReference>